<sequence>MRLRFRRLGKVVLRSFHVVRVVVAYHLAFKHTVKERTEDVAIWLADHFTVVDVGRIHMHRSLVRMYL</sequence>
<dbReference type="AlphaFoldDB" id="A0A2M3ZXK2"/>
<proteinExistence type="predicted"/>
<reference evidence="1" key="1">
    <citation type="submission" date="2018-01" db="EMBL/GenBank/DDBJ databases">
        <title>An insight into the sialome of Amazonian anophelines.</title>
        <authorList>
            <person name="Ribeiro J.M."/>
            <person name="Scarpassa V."/>
            <person name="Calvo E."/>
        </authorList>
    </citation>
    <scope>NUCLEOTIDE SEQUENCE</scope>
    <source>
        <tissue evidence="1">Salivary glands</tissue>
    </source>
</reference>
<name>A0A2M3ZXK2_9DIPT</name>
<evidence type="ECO:0000313" key="1">
    <source>
        <dbReference type="EMBL" id="MBW33284.1"/>
    </source>
</evidence>
<accession>A0A2M3ZXK2</accession>
<dbReference type="EMBL" id="GGFM01012533">
    <property type="protein sequence ID" value="MBW33284.1"/>
    <property type="molecule type" value="Transcribed_RNA"/>
</dbReference>
<protein>
    <submittedName>
        <fullName evidence="1">Putative secreted peptide</fullName>
    </submittedName>
</protein>
<organism evidence="1">
    <name type="scientific">Anopheles braziliensis</name>
    <dbReference type="NCBI Taxonomy" id="58242"/>
    <lineage>
        <taxon>Eukaryota</taxon>
        <taxon>Metazoa</taxon>
        <taxon>Ecdysozoa</taxon>
        <taxon>Arthropoda</taxon>
        <taxon>Hexapoda</taxon>
        <taxon>Insecta</taxon>
        <taxon>Pterygota</taxon>
        <taxon>Neoptera</taxon>
        <taxon>Endopterygota</taxon>
        <taxon>Diptera</taxon>
        <taxon>Nematocera</taxon>
        <taxon>Culicoidea</taxon>
        <taxon>Culicidae</taxon>
        <taxon>Anophelinae</taxon>
        <taxon>Anopheles</taxon>
    </lineage>
</organism>